<keyword evidence="4" id="KW-0342">GTP-binding</keyword>
<gene>
    <name evidence="7" type="ORF">C6T65_20765</name>
</gene>
<evidence type="ECO:0000256" key="5">
    <source>
        <dbReference type="ARBA" id="ARBA00023136"/>
    </source>
</evidence>
<protein>
    <submittedName>
        <fullName evidence="7">50S ribosome-binding GTPase</fullName>
    </submittedName>
</protein>
<organism evidence="7 8">
    <name type="scientific">Burkholderia vietnamiensis</name>
    <dbReference type="NCBI Taxonomy" id="60552"/>
    <lineage>
        <taxon>Bacteria</taxon>
        <taxon>Pseudomonadati</taxon>
        <taxon>Pseudomonadota</taxon>
        <taxon>Betaproteobacteria</taxon>
        <taxon>Burkholderiales</taxon>
        <taxon>Burkholderiaceae</taxon>
        <taxon>Burkholderia</taxon>
        <taxon>Burkholderia cepacia complex</taxon>
    </lineage>
</organism>
<dbReference type="Gene3D" id="3.40.50.300">
    <property type="entry name" value="P-loop containing nucleotide triphosphate hydrolases"/>
    <property type="match status" value="1"/>
</dbReference>
<comment type="subcellular location">
    <subcellularLocation>
        <location evidence="1">Membrane</location>
    </subcellularLocation>
</comment>
<dbReference type="EMBL" id="PVHK01000151">
    <property type="protein sequence ID" value="PRH40457.1"/>
    <property type="molecule type" value="Genomic_DNA"/>
</dbReference>
<evidence type="ECO:0000256" key="1">
    <source>
        <dbReference type="ARBA" id="ARBA00004370"/>
    </source>
</evidence>
<accession>A0AA44Y1U0</accession>
<feature type="domain" description="Dynamin N-terminal" evidence="6">
    <location>
        <begin position="140"/>
        <end position="315"/>
    </location>
</feature>
<dbReference type="PANTHER" id="PTHR10465">
    <property type="entry name" value="TRANSMEMBRANE GTPASE FZO1"/>
    <property type="match status" value="1"/>
</dbReference>
<dbReference type="Proteomes" id="UP000237632">
    <property type="component" value="Unassembled WGS sequence"/>
</dbReference>
<dbReference type="InterPro" id="IPR027094">
    <property type="entry name" value="Mitofusin_fam"/>
</dbReference>
<sequence>MNRIDIIHNPFTVDTQFRLNGEEPASGCKLLGYKESRLQTWVEKLFDELAQLFNGDERYEIVFTGVESDYLDIEEAAQAAIARGAEVTLQWHETASSESRLAAIRQLRQDAQAHADFKRFIERDAASRSFEEAFDKNFDVYVVATMSSGKSTLINAMLGRDLLPSSNEATTASIATITDNESIGTRFAAVRLDKQERRLESIEDAKLADIQRWNVQDDTYRIDIEGDIKGIRERVDVRLKLTDTPGPNNSQDEDHQRTTMSYIQDSKRNPLILYVLNAQQIGINDDRHLLRLVAEAMAKGGKQSKDRFIFVINKMDVFDPEREHIPSVLGRVTEYLNRNGIAAPLIYPVSANLTRVMRMPADQQTRVDRNFFKEKAEIFEEDPAMNLLQYMPITARVRRNLEQKQLSTLMLKSGLPAVESVIDEYIDKYNFPHRVKRAYDAMMHAIVSGLNEAEVNRQLDLDETMLRTIEQQIVVLKANQEKGFEVNEFRERMIREGLRMPAEIEKKLQALENRPRVVLRDMAKMLTGEVTVATAESTIEMAEKTLRAEFNALINAYENEFEHCQGWISRRLQEEYQSRIAALFADCGALNLPVFDSFLKQAVDMSVDLAIRSEEIRERRVVVGTEEVSDSRWYNPFSWGRKKYVDVVHWEKQVKLDDFWGERQTFVDAAFDELVERARGEIDAMKGKLTNQFVDFVGLEFDARFKTMLAELQEKLAERETREAAVTEARALQATIIGFKTRLDETLAV</sequence>
<dbReference type="GO" id="GO:0016020">
    <property type="term" value="C:membrane"/>
    <property type="evidence" value="ECO:0007669"/>
    <property type="project" value="UniProtKB-SubCell"/>
</dbReference>
<keyword evidence="3" id="KW-0378">Hydrolase</keyword>
<evidence type="ECO:0000313" key="8">
    <source>
        <dbReference type="Proteomes" id="UP000237632"/>
    </source>
</evidence>
<proteinExistence type="predicted"/>
<keyword evidence="2" id="KW-0547">Nucleotide-binding</keyword>
<dbReference type="AlphaFoldDB" id="A0AA44Y1U0"/>
<dbReference type="GO" id="GO:0008053">
    <property type="term" value="P:mitochondrial fusion"/>
    <property type="evidence" value="ECO:0007669"/>
    <property type="project" value="TreeGrafter"/>
</dbReference>
<evidence type="ECO:0000256" key="2">
    <source>
        <dbReference type="ARBA" id="ARBA00022741"/>
    </source>
</evidence>
<evidence type="ECO:0000256" key="3">
    <source>
        <dbReference type="ARBA" id="ARBA00022801"/>
    </source>
</evidence>
<evidence type="ECO:0000313" key="7">
    <source>
        <dbReference type="EMBL" id="PRH40457.1"/>
    </source>
</evidence>
<name>A0AA44Y1U0_BURVI</name>
<dbReference type="PANTHER" id="PTHR10465:SF0">
    <property type="entry name" value="SARCALUMENIN"/>
    <property type="match status" value="1"/>
</dbReference>
<dbReference type="SUPFAM" id="SSF52540">
    <property type="entry name" value="P-loop containing nucleoside triphosphate hydrolases"/>
    <property type="match status" value="1"/>
</dbReference>
<evidence type="ECO:0000259" key="6">
    <source>
        <dbReference type="Pfam" id="PF00350"/>
    </source>
</evidence>
<comment type="caution">
    <text evidence="7">The sequence shown here is derived from an EMBL/GenBank/DDBJ whole genome shotgun (WGS) entry which is preliminary data.</text>
</comment>
<evidence type="ECO:0000256" key="4">
    <source>
        <dbReference type="ARBA" id="ARBA00023134"/>
    </source>
</evidence>
<dbReference type="Pfam" id="PF00350">
    <property type="entry name" value="Dynamin_N"/>
    <property type="match status" value="1"/>
</dbReference>
<dbReference type="GO" id="GO:0005525">
    <property type="term" value="F:GTP binding"/>
    <property type="evidence" value="ECO:0007669"/>
    <property type="project" value="UniProtKB-KW"/>
</dbReference>
<dbReference type="GO" id="GO:0003924">
    <property type="term" value="F:GTPase activity"/>
    <property type="evidence" value="ECO:0007669"/>
    <property type="project" value="InterPro"/>
</dbReference>
<dbReference type="RefSeq" id="WP_060081914.1">
    <property type="nucleotide sequence ID" value="NZ_CADFFO010000050.1"/>
</dbReference>
<dbReference type="InterPro" id="IPR027417">
    <property type="entry name" value="P-loop_NTPase"/>
</dbReference>
<reference evidence="7 8" key="1">
    <citation type="submission" date="2018-03" db="EMBL/GenBank/DDBJ databases">
        <authorList>
            <person name="Nguyen K."/>
            <person name="Fouts D."/>
            <person name="Sutton G."/>
        </authorList>
    </citation>
    <scope>NUCLEOTIDE SEQUENCE [LARGE SCALE GENOMIC DNA]</scope>
    <source>
        <strain evidence="7 8">AU3578</strain>
    </source>
</reference>
<keyword evidence="5" id="KW-0472">Membrane</keyword>
<dbReference type="InterPro" id="IPR045063">
    <property type="entry name" value="Dynamin_N"/>
</dbReference>